<feature type="region of interest" description="Disordered" evidence="1">
    <location>
        <begin position="28"/>
        <end position="99"/>
    </location>
</feature>
<name>A0A1M7UJH9_9BRAD</name>
<gene>
    <name evidence="3" type="ORF">SAMN05444170_5393</name>
</gene>
<organism evidence="3 4">
    <name type="scientific">Bradyrhizobium erythrophlei</name>
    <dbReference type="NCBI Taxonomy" id="1437360"/>
    <lineage>
        <taxon>Bacteria</taxon>
        <taxon>Pseudomonadati</taxon>
        <taxon>Pseudomonadota</taxon>
        <taxon>Alphaproteobacteria</taxon>
        <taxon>Hyphomicrobiales</taxon>
        <taxon>Nitrobacteraceae</taxon>
        <taxon>Bradyrhizobium</taxon>
    </lineage>
</organism>
<feature type="compositionally biased region" description="Low complexity" evidence="1">
    <location>
        <begin position="72"/>
        <end position="99"/>
    </location>
</feature>
<evidence type="ECO:0000313" key="4">
    <source>
        <dbReference type="Proteomes" id="UP000184096"/>
    </source>
</evidence>
<evidence type="ECO:0000313" key="3">
    <source>
        <dbReference type="EMBL" id="SHN83080.1"/>
    </source>
</evidence>
<reference evidence="4" key="1">
    <citation type="submission" date="2016-11" db="EMBL/GenBank/DDBJ databases">
        <authorList>
            <person name="Varghese N."/>
            <person name="Submissions S."/>
        </authorList>
    </citation>
    <scope>NUCLEOTIDE SEQUENCE [LARGE SCALE GENOMIC DNA]</scope>
    <source>
        <strain evidence="4">GAS401</strain>
    </source>
</reference>
<protein>
    <submittedName>
        <fullName evidence="3">Uncharacterized protein</fullName>
    </submittedName>
</protein>
<dbReference type="Proteomes" id="UP000184096">
    <property type="component" value="Chromosome I"/>
</dbReference>
<dbReference type="RefSeq" id="WP_072822507.1">
    <property type="nucleotide sequence ID" value="NZ_LT670849.1"/>
</dbReference>
<dbReference type="OrthoDB" id="8130113at2"/>
<keyword evidence="2" id="KW-0732">Signal</keyword>
<proteinExistence type="predicted"/>
<evidence type="ECO:0000256" key="1">
    <source>
        <dbReference type="SAM" id="MobiDB-lite"/>
    </source>
</evidence>
<sequence>MRAVRLAAVIMLLASPAFAQIPKLNLLQDKPGKSDDEKAAEAAQEKAYKDSLKKIPDQKAPADPWGTVRSDAPAASPSKSASSSKSKAKSTAGGSTSAN</sequence>
<accession>A0A1M7UJH9</accession>
<evidence type="ECO:0000256" key="2">
    <source>
        <dbReference type="SAM" id="SignalP"/>
    </source>
</evidence>
<feature type="chain" id="PRO_5012703628" evidence="2">
    <location>
        <begin position="20"/>
        <end position="99"/>
    </location>
</feature>
<keyword evidence="4" id="KW-1185">Reference proteome</keyword>
<dbReference type="EMBL" id="LT670849">
    <property type="protein sequence ID" value="SHN83080.1"/>
    <property type="molecule type" value="Genomic_DNA"/>
</dbReference>
<feature type="compositionally biased region" description="Basic and acidic residues" evidence="1">
    <location>
        <begin position="30"/>
        <end position="57"/>
    </location>
</feature>
<dbReference type="AlphaFoldDB" id="A0A1M7UJH9"/>
<feature type="signal peptide" evidence="2">
    <location>
        <begin position="1"/>
        <end position="19"/>
    </location>
</feature>